<dbReference type="Proteomes" id="UP000004506">
    <property type="component" value="Unassembled WGS sequence"/>
</dbReference>
<proteinExistence type="predicted"/>
<dbReference type="AlphaFoldDB" id="A0AA86YMS4"/>
<evidence type="ECO:0000313" key="3">
    <source>
        <dbReference type="Proteomes" id="UP000004506"/>
    </source>
</evidence>
<feature type="transmembrane region" description="Helical" evidence="1">
    <location>
        <begin position="99"/>
        <end position="117"/>
    </location>
</feature>
<feature type="transmembrane region" description="Helical" evidence="1">
    <location>
        <begin position="123"/>
        <end position="149"/>
    </location>
</feature>
<gene>
    <name evidence="2" type="ORF">PROSTU_01170</name>
</gene>
<feature type="transmembrane region" description="Helical" evidence="1">
    <location>
        <begin position="362"/>
        <end position="381"/>
    </location>
</feature>
<dbReference type="EMBL" id="ABJD02000099">
    <property type="protein sequence ID" value="EDU60636.1"/>
    <property type="molecule type" value="Genomic_DNA"/>
</dbReference>
<organism evidence="2 3">
    <name type="scientific">Providencia stuartii ATCC 25827</name>
    <dbReference type="NCBI Taxonomy" id="471874"/>
    <lineage>
        <taxon>Bacteria</taxon>
        <taxon>Pseudomonadati</taxon>
        <taxon>Pseudomonadota</taxon>
        <taxon>Gammaproteobacteria</taxon>
        <taxon>Enterobacterales</taxon>
        <taxon>Morganellaceae</taxon>
        <taxon>Providencia</taxon>
    </lineage>
</organism>
<accession>A0AA86YMS4</accession>
<keyword evidence="1" id="KW-0472">Membrane</keyword>
<name>A0AA86YMS4_PROST</name>
<reference evidence="3" key="1">
    <citation type="submission" date="2008-04" db="EMBL/GenBank/DDBJ databases">
        <title>Draft genome sequence of Providencia stuartii (ATCC 25827).</title>
        <authorList>
            <person name="Sudarsanam P."/>
            <person name="Ley R."/>
            <person name="Guruge J."/>
            <person name="Turnbaugh P.J."/>
            <person name="Mahowald M."/>
            <person name="Liep D."/>
            <person name="Gordon J."/>
        </authorList>
    </citation>
    <scope>NUCLEOTIDE SEQUENCE [LARGE SCALE GENOMIC DNA]</scope>
    <source>
        <strain evidence="3">ATCC 25827</strain>
    </source>
</reference>
<reference evidence="3" key="2">
    <citation type="submission" date="2008-04" db="EMBL/GenBank/DDBJ databases">
        <title>Draft genome sequence of Providencia stuartii(ATCC 25827).</title>
        <authorList>
            <person name="Sudarsanam P."/>
            <person name="Ley R."/>
            <person name="Guruge J."/>
            <person name="Turnbaugh P.J."/>
            <person name="Mahowald M."/>
            <person name="Liep D."/>
            <person name="Gordon J."/>
        </authorList>
    </citation>
    <scope>NUCLEOTIDE SEQUENCE [LARGE SCALE GENOMIC DNA]</scope>
    <source>
        <strain evidence="3">ATCC 25827</strain>
    </source>
</reference>
<evidence type="ECO:0000256" key="1">
    <source>
        <dbReference type="SAM" id="Phobius"/>
    </source>
</evidence>
<protein>
    <submittedName>
        <fullName evidence="2">Uncharacterized protein</fullName>
    </submittedName>
</protein>
<keyword evidence="1" id="KW-0812">Transmembrane</keyword>
<reference evidence="2 3" key="3">
    <citation type="submission" date="2008-05" db="EMBL/GenBank/DDBJ databases">
        <authorList>
            <person name="Fulton L."/>
            <person name="Clifton S."/>
            <person name="Fulton B."/>
            <person name="Xu J."/>
            <person name="Minx P."/>
            <person name="Pepin K.H."/>
            <person name="Johnson M."/>
            <person name="Thiruvilangam P."/>
            <person name="Bhonagiri V."/>
            <person name="Nash W.E."/>
            <person name="Mardis E.R."/>
            <person name="Wilson R.K."/>
        </authorList>
    </citation>
    <scope>NUCLEOTIDE SEQUENCE [LARGE SCALE GENOMIC DNA]</scope>
    <source>
        <strain evidence="2 3">ATCC 25827</strain>
    </source>
</reference>
<feature type="transmembrane region" description="Helical" evidence="1">
    <location>
        <begin position="321"/>
        <end position="342"/>
    </location>
</feature>
<sequence>MVLLPMKNVCFFDLPFVRHDKHAEPETNYRRILAGDKVFWMYAKQFEDISVAEKLTEGERVYIGAHPLADGTFWLHWLVAPDHGTLQPVTKGTDKARNALKTLIGTLLMGAFGYVFFNLSFGIIIFLLMLIAFIIGAWFFCSGVQGLLVSSSKRTHRLQEGLRRVQAGDLSLFHTQNDLQTTIAAQQKNIQAVVKTAKPQTPDNMIHADQVILSTLQGEIRSLSVTTGFTGTGKSRRDYRDYQFLCEGVLFTFRCYYNTFSEDVNPIFYRHPDFFLTEGDPMTLILNGENGQIVGLCNERDGQAYLKYSGIMMPNRQMKRAYKAIGLICLVLPLLMLFFSFHDWWQAGVMPDKWDWLKAGDMFLDCSFLSMSIFFLIMLLTELSNGFIEKYTVTSARIEKVRQYLVSFRSSLNKAPYIQEVT</sequence>
<comment type="caution">
    <text evidence="2">The sequence shown here is derived from an EMBL/GenBank/DDBJ whole genome shotgun (WGS) entry which is preliminary data.</text>
</comment>
<evidence type="ECO:0000313" key="2">
    <source>
        <dbReference type="EMBL" id="EDU60636.1"/>
    </source>
</evidence>
<keyword evidence="1" id="KW-1133">Transmembrane helix</keyword>